<evidence type="ECO:0000313" key="4">
    <source>
        <dbReference type="Proteomes" id="UP000183859"/>
    </source>
</evidence>
<reference evidence="4" key="1">
    <citation type="submission" date="2016-07" db="EMBL/GenBank/DDBJ databases">
        <title>Phaeobacter portensis sp. nov., a tropodithietic acid producing bacterium isolated from a German harbor.</title>
        <authorList>
            <person name="Freese H.M."/>
            <person name="Bunk B."/>
            <person name="Breider S."/>
            <person name="Brinkhoff T."/>
        </authorList>
    </citation>
    <scope>NUCLEOTIDE SEQUENCE [LARGE SCALE GENOMIC DNA]</scope>
    <source>
        <strain evidence="4">P97</strain>
    </source>
</reference>
<dbReference type="EMBL" id="CP016364">
    <property type="protein sequence ID" value="APG47275.1"/>
    <property type="molecule type" value="Genomic_DNA"/>
</dbReference>
<evidence type="ECO:0000313" key="3">
    <source>
        <dbReference type="EMBL" id="APG47275.1"/>
    </source>
</evidence>
<gene>
    <name evidence="3" type="ORF">PhaeoP97_01862</name>
</gene>
<organism evidence="3 4">
    <name type="scientific">Phaeobacter porticola</name>
    <dbReference type="NCBI Taxonomy" id="1844006"/>
    <lineage>
        <taxon>Bacteria</taxon>
        <taxon>Pseudomonadati</taxon>
        <taxon>Pseudomonadota</taxon>
        <taxon>Alphaproteobacteria</taxon>
        <taxon>Rhodobacterales</taxon>
        <taxon>Roseobacteraceae</taxon>
        <taxon>Phaeobacter</taxon>
    </lineage>
</organism>
<dbReference type="GO" id="GO:0005615">
    <property type="term" value="C:extracellular space"/>
    <property type="evidence" value="ECO:0007669"/>
    <property type="project" value="InterPro"/>
</dbReference>
<dbReference type="SUPFAM" id="SSF51120">
    <property type="entry name" value="beta-Roll"/>
    <property type="match status" value="2"/>
</dbReference>
<dbReference type="InterPro" id="IPR001343">
    <property type="entry name" value="Hemolysn_Ca-bd"/>
</dbReference>
<evidence type="ECO:0000256" key="2">
    <source>
        <dbReference type="ARBA" id="ARBA00022525"/>
    </source>
</evidence>
<dbReference type="Pfam" id="PF00353">
    <property type="entry name" value="HemolysinCabind"/>
    <property type="match status" value="3"/>
</dbReference>
<accession>A0A1L3I593</accession>
<dbReference type="GO" id="GO:0005509">
    <property type="term" value="F:calcium ion binding"/>
    <property type="evidence" value="ECO:0007669"/>
    <property type="project" value="InterPro"/>
</dbReference>
<dbReference type="InterPro" id="IPR011049">
    <property type="entry name" value="Serralysin-like_metalloprot_C"/>
</dbReference>
<sequence>MPNGSFNDFRNALLAFESGWDRDRYDAGQISDAQLTQWAGAPVGSFYPGLSSWGQLNATDWRDMAYHSTNSLGFVGYQFGEALLIDLGYYQDDVFYLGGDTINRWDGTWTGKNGVNSLDDFKTHAAQDTAINEAFGYNFEMLEYYLGRQGRSISDYIDQSVSYRDVNGAMVDVTLSLTGLMAAAHLRGASGLATLLLSDTASTDEYGTSILKYVKDFGGYDSPTTEALIAFWQDRKAGGNAPLDIGAPEIGETLLGTVSRDVLDGSNADDLLSGRGGNDRLVGRAGDDDLRGGSGRDRLIGQNGDDVLNGSHGADTIRAGAGNDTLIGGNGNDKLFGQQGNDLLIGGAGADSFAFGSNHGRGRIRDFELGIDKIDILNGAQNINQIDFSAKGNHVVMSFDNVVVTIENVSVSELSSSDNFLF</sequence>
<dbReference type="RefSeq" id="WP_072504828.1">
    <property type="nucleotide sequence ID" value="NZ_CP016364.1"/>
</dbReference>
<dbReference type="AlphaFoldDB" id="A0A1L3I593"/>
<keyword evidence="2" id="KW-0964">Secreted</keyword>
<dbReference type="InterPro" id="IPR018511">
    <property type="entry name" value="Hemolysin-typ_Ca-bd_CS"/>
</dbReference>
<dbReference type="Gene3D" id="2.150.10.10">
    <property type="entry name" value="Serralysin-like metalloprotease, C-terminal"/>
    <property type="match status" value="2"/>
</dbReference>
<dbReference type="PRINTS" id="PR00313">
    <property type="entry name" value="CABNDNGRPT"/>
</dbReference>
<name>A0A1L3I593_9RHOB</name>
<comment type="subcellular location">
    <subcellularLocation>
        <location evidence="1">Secreted</location>
    </subcellularLocation>
</comment>
<dbReference type="PANTHER" id="PTHR38340:SF1">
    <property type="entry name" value="S-LAYER PROTEIN"/>
    <property type="match status" value="1"/>
</dbReference>
<protein>
    <submittedName>
        <fullName evidence="3">Hemolysin-type calcium-binding protein repeat protein (2 copies)</fullName>
    </submittedName>
</protein>
<dbReference type="PROSITE" id="PS00330">
    <property type="entry name" value="HEMOLYSIN_CALCIUM"/>
    <property type="match status" value="2"/>
</dbReference>
<dbReference type="OrthoDB" id="480426at2"/>
<dbReference type="KEGG" id="php:PhaeoP97_01862"/>
<evidence type="ECO:0000256" key="1">
    <source>
        <dbReference type="ARBA" id="ARBA00004613"/>
    </source>
</evidence>
<dbReference type="PANTHER" id="PTHR38340">
    <property type="entry name" value="S-LAYER PROTEIN"/>
    <property type="match status" value="1"/>
</dbReference>
<dbReference type="InterPro" id="IPR050557">
    <property type="entry name" value="RTX_toxin/Mannuronan_C5-epim"/>
</dbReference>
<proteinExistence type="predicted"/>
<keyword evidence="4" id="KW-1185">Reference proteome</keyword>
<dbReference type="STRING" id="1844006.PhaeoP97_01862"/>
<dbReference type="Proteomes" id="UP000183859">
    <property type="component" value="Chromosome"/>
</dbReference>